<keyword evidence="1" id="KW-0812">Transmembrane</keyword>
<evidence type="ECO:0000313" key="2">
    <source>
        <dbReference type="EMBL" id="WTS12231.1"/>
    </source>
</evidence>
<gene>
    <name evidence="2" type="ORF">OHU69_15010</name>
</gene>
<dbReference type="AlphaFoldDB" id="A0AAU1U5X0"/>
<sequence length="97" mass="10214">MLAYLGMVLGTLLVGAHIAVVVGIVLVIVCVWAALAKRLHIDPAVVSAPSAEEQVCRNAYVTAASLLRAFPAINERQTTFEISARNASVIGNLVDLS</sequence>
<evidence type="ECO:0000256" key="1">
    <source>
        <dbReference type="SAM" id="Phobius"/>
    </source>
</evidence>
<keyword evidence="1" id="KW-0472">Membrane</keyword>
<accession>A0AAU1U5X0</accession>
<feature type="transmembrane region" description="Helical" evidence="1">
    <location>
        <begin position="12"/>
        <end position="35"/>
    </location>
</feature>
<proteinExistence type="predicted"/>
<keyword evidence="1" id="KW-1133">Transmembrane helix</keyword>
<dbReference type="SUPFAM" id="SSF161093">
    <property type="entry name" value="MgtE membrane domain-like"/>
    <property type="match status" value="1"/>
</dbReference>
<protein>
    <submittedName>
        <fullName evidence="2">Uncharacterized protein</fullName>
    </submittedName>
</protein>
<organism evidence="2">
    <name type="scientific">Streptomyces sp. NBC_00119</name>
    <dbReference type="NCBI Taxonomy" id="2975659"/>
    <lineage>
        <taxon>Bacteria</taxon>
        <taxon>Bacillati</taxon>
        <taxon>Actinomycetota</taxon>
        <taxon>Actinomycetes</taxon>
        <taxon>Kitasatosporales</taxon>
        <taxon>Streptomycetaceae</taxon>
        <taxon>Streptomyces</taxon>
    </lineage>
</organism>
<dbReference type="GO" id="GO:0008324">
    <property type="term" value="F:monoatomic cation transmembrane transporter activity"/>
    <property type="evidence" value="ECO:0007669"/>
    <property type="project" value="InterPro"/>
</dbReference>
<dbReference type="InterPro" id="IPR036739">
    <property type="entry name" value="SLC41_membr_dom_sf"/>
</dbReference>
<reference evidence="2" key="1">
    <citation type="submission" date="2022-10" db="EMBL/GenBank/DDBJ databases">
        <title>The complete genomes of actinobacterial strains from the NBC collection.</title>
        <authorList>
            <person name="Joergensen T.S."/>
            <person name="Alvarez Arevalo M."/>
            <person name="Sterndorff E.B."/>
            <person name="Faurdal D."/>
            <person name="Vuksanovic O."/>
            <person name="Mourched A.-S."/>
            <person name="Charusanti P."/>
            <person name="Shaw S."/>
            <person name="Blin K."/>
            <person name="Weber T."/>
        </authorList>
    </citation>
    <scope>NUCLEOTIDE SEQUENCE</scope>
    <source>
        <strain evidence="2">NBC_00119</strain>
    </source>
</reference>
<name>A0AAU1U5X0_9ACTN</name>
<dbReference type="EMBL" id="CP108195">
    <property type="protein sequence ID" value="WTS12231.1"/>
    <property type="molecule type" value="Genomic_DNA"/>
</dbReference>